<feature type="signal peptide" evidence="2">
    <location>
        <begin position="1"/>
        <end position="18"/>
    </location>
</feature>
<dbReference type="RefSeq" id="WP_214176051.1">
    <property type="nucleotide sequence ID" value="NZ_JAHCVK010000007.1"/>
</dbReference>
<organism evidence="3 4">
    <name type="scientific">Geomobilimonas luticola</name>
    <dbReference type="NCBI Taxonomy" id="1114878"/>
    <lineage>
        <taxon>Bacteria</taxon>
        <taxon>Pseudomonadati</taxon>
        <taxon>Thermodesulfobacteriota</taxon>
        <taxon>Desulfuromonadia</taxon>
        <taxon>Geobacterales</taxon>
        <taxon>Geobacteraceae</taxon>
        <taxon>Geomobilimonas</taxon>
    </lineage>
</organism>
<evidence type="ECO:0008006" key="5">
    <source>
        <dbReference type="Google" id="ProtNLM"/>
    </source>
</evidence>
<reference evidence="3 4" key="1">
    <citation type="submission" date="2021-05" db="EMBL/GenBank/DDBJ databases">
        <title>The draft genome of Geobacter luticola JCM 17780.</title>
        <authorList>
            <person name="Xu Z."/>
            <person name="Masuda Y."/>
            <person name="Itoh H."/>
            <person name="Senoo K."/>
        </authorList>
    </citation>
    <scope>NUCLEOTIDE SEQUENCE [LARGE SCALE GENOMIC DNA]</scope>
    <source>
        <strain evidence="3 4">JCM 17780</strain>
    </source>
</reference>
<protein>
    <recommendedName>
        <fullName evidence="5">Lipoprotein</fullName>
    </recommendedName>
</protein>
<feature type="chain" id="PRO_5046858605" description="Lipoprotein" evidence="2">
    <location>
        <begin position="19"/>
        <end position="166"/>
    </location>
</feature>
<dbReference type="PROSITE" id="PS51257">
    <property type="entry name" value="PROKAR_LIPOPROTEIN"/>
    <property type="match status" value="1"/>
</dbReference>
<name>A0ABS5SF96_9BACT</name>
<feature type="coiled-coil region" evidence="1">
    <location>
        <begin position="122"/>
        <end position="163"/>
    </location>
</feature>
<proteinExistence type="predicted"/>
<comment type="caution">
    <text evidence="3">The sequence shown here is derived from an EMBL/GenBank/DDBJ whole genome shotgun (WGS) entry which is preliminary data.</text>
</comment>
<accession>A0ABS5SF96</accession>
<evidence type="ECO:0000313" key="4">
    <source>
        <dbReference type="Proteomes" id="UP000756860"/>
    </source>
</evidence>
<keyword evidence="1" id="KW-0175">Coiled coil</keyword>
<evidence type="ECO:0000256" key="1">
    <source>
        <dbReference type="SAM" id="Coils"/>
    </source>
</evidence>
<keyword evidence="2" id="KW-0732">Signal</keyword>
<evidence type="ECO:0000256" key="2">
    <source>
        <dbReference type="SAM" id="SignalP"/>
    </source>
</evidence>
<gene>
    <name evidence="3" type="ORF">KI810_13300</name>
</gene>
<dbReference type="Proteomes" id="UP000756860">
    <property type="component" value="Unassembled WGS sequence"/>
</dbReference>
<keyword evidence="4" id="KW-1185">Reference proteome</keyword>
<evidence type="ECO:0000313" key="3">
    <source>
        <dbReference type="EMBL" id="MBT0654040.1"/>
    </source>
</evidence>
<sequence length="166" mass="18590">MRKLALALLLALATTGCATLQNGNFGFINYFSQQRKLAAAVDQMESGNGTAAADILTALCAEKGVAGVTDEALFRLSLLQLKPAGEKDYLQGQQTLERLHKEYPKSPWTMQSVQLLDLVNAANEQRRQNRSLRTNNQLLNKENKELRQNLEQLKHLDLQLEQKTKP</sequence>
<dbReference type="EMBL" id="JAHCVK010000007">
    <property type="protein sequence ID" value="MBT0654040.1"/>
    <property type="molecule type" value="Genomic_DNA"/>
</dbReference>